<sequence length="180" mass="20735">MSLDDQVFINPVRPHSLRYYSSTFYPGHESSARRRSGSDGTKPATRRMYDLHSTQTRAKPLRMIPWDKGNGSLRLCRPFPCLHFSRQNLETLSTSLKSYQLRIQTTDTPKAKPSWHHTCTSSFTTLKSYRYIMHHAQTPPSFRIPTFRLVLSGRSDMIVLEPQTSNAISSRNSHLSILHE</sequence>
<gene>
    <name evidence="2" type="ORF">JAAARDRAFT_489004</name>
</gene>
<evidence type="ECO:0000313" key="2">
    <source>
        <dbReference type="EMBL" id="KDQ52329.1"/>
    </source>
</evidence>
<dbReference type="AlphaFoldDB" id="A0A067PC26"/>
<dbReference type="EMBL" id="KL197741">
    <property type="protein sequence ID" value="KDQ52329.1"/>
    <property type="molecule type" value="Genomic_DNA"/>
</dbReference>
<proteinExistence type="predicted"/>
<dbReference type="HOGENOM" id="CLU_1496427_0_0_1"/>
<accession>A0A067PC26</accession>
<name>A0A067PC26_9AGAM</name>
<evidence type="ECO:0000256" key="1">
    <source>
        <dbReference type="SAM" id="MobiDB-lite"/>
    </source>
</evidence>
<feature type="region of interest" description="Disordered" evidence="1">
    <location>
        <begin position="27"/>
        <end position="46"/>
    </location>
</feature>
<dbReference type="InParanoid" id="A0A067PC26"/>
<organism evidence="2 3">
    <name type="scientific">Jaapia argillacea MUCL 33604</name>
    <dbReference type="NCBI Taxonomy" id="933084"/>
    <lineage>
        <taxon>Eukaryota</taxon>
        <taxon>Fungi</taxon>
        <taxon>Dikarya</taxon>
        <taxon>Basidiomycota</taxon>
        <taxon>Agaricomycotina</taxon>
        <taxon>Agaricomycetes</taxon>
        <taxon>Agaricomycetidae</taxon>
        <taxon>Jaapiales</taxon>
        <taxon>Jaapiaceae</taxon>
        <taxon>Jaapia</taxon>
    </lineage>
</organism>
<reference evidence="3" key="1">
    <citation type="journal article" date="2014" name="Proc. Natl. Acad. Sci. U.S.A.">
        <title>Extensive sampling of basidiomycete genomes demonstrates inadequacy of the white-rot/brown-rot paradigm for wood decay fungi.</title>
        <authorList>
            <person name="Riley R."/>
            <person name="Salamov A.A."/>
            <person name="Brown D.W."/>
            <person name="Nagy L.G."/>
            <person name="Floudas D."/>
            <person name="Held B.W."/>
            <person name="Levasseur A."/>
            <person name="Lombard V."/>
            <person name="Morin E."/>
            <person name="Otillar R."/>
            <person name="Lindquist E.A."/>
            <person name="Sun H."/>
            <person name="LaButti K.M."/>
            <person name="Schmutz J."/>
            <person name="Jabbour D."/>
            <person name="Luo H."/>
            <person name="Baker S.E."/>
            <person name="Pisabarro A.G."/>
            <person name="Walton J.D."/>
            <person name="Blanchette R.A."/>
            <person name="Henrissat B."/>
            <person name="Martin F."/>
            <person name="Cullen D."/>
            <person name="Hibbett D.S."/>
            <person name="Grigoriev I.V."/>
        </authorList>
    </citation>
    <scope>NUCLEOTIDE SEQUENCE [LARGE SCALE GENOMIC DNA]</scope>
    <source>
        <strain evidence="3">MUCL 33604</strain>
    </source>
</reference>
<keyword evidence="3" id="KW-1185">Reference proteome</keyword>
<evidence type="ECO:0000313" key="3">
    <source>
        <dbReference type="Proteomes" id="UP000027265"/>
    </source>
</evidence>
<protein>
    <submittedName>
        <fullName evidence="2">Uncharacterized protein</fullName>
    </submittedName>
</protein>
<dbReference type="Proteomes" id="UP000027265">
    <property type="component" value="Unassembled WGS sequence"/>
</dbReference>